<reference evidence="2 3" key="1">
    <citation type="submission" date="2016-04" db="EMBL/GenBank/DDBJ databases">
        <title>The genome of Intoshia linei affirms orthonectids as highly simplified spiralians.</title>
        <authorList>
            <person name="Mikhailov K.V."/>
            <person name="Slusarev G.S."/>
            <person name="Nikitin M.A."/>
            <person name="Logacheva M.D."/>
            <person name="Penin A."/>
            <person name="Aleoshin V."/>
            <person name="Panchin Y.V."/>
        </authorList>
    </citation>
    <scope>NUCLEOTIDE SEQUENCE [LARGE SCALE GENOMIC DNA]</scope>
    <source>
        <strain evidence="2">Intl2013</strain>
        <tissue evidence="2">Whole animal</tissue>
    </source>
</reference>
<evidence type="ECO:0000256" key="1">
    <source>
        <dbReference type="SAM" id="MobiDB-lite"/>
    </source>
</evidence>
<name>A0A177B1D7_9BILA</name>
<gene>
    <name evidence="2" type="ORF">A3Q56_04167</name>
</gene>
<proteinExistence type="predicted"/>
<sequence length="357" mass="42055">MSNGKIELSFKYKPMLITLEDTDFQIQFNKFKNFNIQKCQDTEWIKMYTDYLTENVLEVENRLINSTERKNSIVFTCKIIYSPSKFTIMKLTHENEIVATAIALNEKYLPMKNQISKNDKCPIYEEKDSKKNHFLINGIQGRWCILTGECIKLNANNGIKFIINYFSNNSDEILQVEELNLKNRHLKYKSIEANLTNGNLKILKSIDNKTMAQQILMLFCIHHIYFIFQNDDVEINKKKRFSKLPHMKTIRESLRRLSKFSIKKMSLQRYQVSLDSIESEKSKNSDLIDRYKEDSATHESNFTKYENGKYIYEGNPSISQERYNEYSSSMQASIKPIPNNLRNYNSDTSQKLNFDSL</sequence>
<keyword evidence="3" id="KW-1185">Reference proteome</keyword>
<dbReference type="Proteomes" id="UP000078046">
    <property type="component" value="Unassembled WGS sequence"/>
</dbReference>
<accession>A0A177B1D7</accession>
<organism evidence="2 3">
    <name type="scientific">Intoshia linei</name>
    <dbReference type="NCBI Taxonomy" id="1819745"/>
    <lineage>
        <taxon>Eukaryota</taxon>
        <taxon>Metazoa</taxon>
        <taxon>Spiralia</taxon>
        <taxon>Lophotrochozoa</taxon>
        <taxon>Mesozoa</taxon>
        <taxon>Orthonectida</taxon>
        <taxon>Rhopaluridae</taxon>
        <taxon>Intoshia</taxon>
    </lineage>
</organism>
<feature type="region of interest" description="Disordered" evidence="1">
    <location>
        <begin position="338"/>
        <end position="357"/>
    </location>
</feature>
<evidence type="ECO:0000313" key="3">
    <source>
        <dbReference type="Proteomes" id="UP000078046"/>
    </source>
</evidence>
<evidence type="ECO:0000313" key="2">
    <source>
        <dbReference type="EMBL" id="OAF68097.1"/>
    </source>
</evidence>
<feature type="compositionally biased region" description="Polar residues" evidence="1">
    <location>
        <begin position="340"/>
        <end position="357"/>
    </location>
</feature>
<dbReference type="EMBL" id="LWCA01000515">
    <property type="protein sequence ID" value="OAF68097.1"/>
    <property type="molecule type" value="Genomic_DNA"/>
</dbReference>
<protein>
    <submittedName>
        <fullName evidence="2">Uncharacterized protein</fullName>
    </submittedName>
</protein>
<comment type="caution">
    <text evidence="2">The sequence shown here is derived from an EMBL/GenBank/DDBJ whole genome shotgun (WGS) entry which is preliminary data.</text>
</comment>
<dbReference type="AlphaFoldDB" id="A0A177B1D7"/>